<dbReference type="AlphaFoldDB" id="A0A4U2MBL0"/>
<proteinExistence type="predicted"/>
<dbReference type="RefSeq" id="WP_137053947.1">
    <property type="nucleotide sequence ID" value="NZ_SZOM01000472.1"/>
</dbReference>
<protein>
    <submittedName>
        <fullName evidence="1">Uncharacterized protein</fullName>
    </submittedName>
</protein>
<evidence type="ECO:0000313" key="2">
    <source>
        <dbReference type="EMBL" id="TKI98664.1"/>
    </source>
</evidence>
<organism evidence="1 4">
    <name type="scientific">Bacillus wiedmannii</name>
    <dbReference type="NCBI Taxonomy" id="1890302"/>
    <lineage>
        <taxon>Bacteria</taxon>
        <taxon>Bacillati</taxon>
        <taxon>Bacillota</taxon>
        <taxon>Bacilli</taxon>
        <taxon>Bacillales</taxon>
        <taxon>Bacillaceae</taxon>
        <taxon>Bacillus</taxon>
        <taxon>Bacillus cereus group</taxon>
    </lineage>
</organism>
<dbReference type="Proteomes" id="UP000306037">
    <property type="component" value="Unassembled WGS sequence"/>
</dbReference>
<gene>
    <name evidence="1" type="ORF">FC694_29490</name>
    <name evidence="2" type="ORF">FC699_03770</name>
</gene>
<evidence type="ECO:0000313" key="3">
    <source>
        <dbReference type="Proteomes" id="UP000305222"/>
    </source>
</evidence>
<accession>A0A4U2MBL0</accession>
<dbReference type="EMBL" id="SZON01000088">
    <property type="protein sequence ID" value="TKI98664.1"/>
    <property type="molecule type" value="Genomic_DNA"/>
</dbReference>
<name>A0A4U2MBL0_9BACI</name>
<reference evidence="3 4" key="1">
    <citation type="journal article" date="2019" name="Environ. Microbiol.">
        <title>An active ?-lactamase is a part of an orchestrated cell wall stress resistance network of Bacillus subtilis and related rhizosphere species.</title>
        <authorList>
            <person name="Bucher T."/>
            <person name="Keren-Paz A."/>
            <person name="Hausser J."/>
            <person name="Olender T."/>
            <person name="Cytryn E."/>
            <person name="Kolodkin-Gal I."/>
        </authorList>
    </citation>
    <scope>NUCLEOTIDE SEQUENCE [LARGE SCALE GENOMIC DNA]</scope>
    <source>
        <strain evidence="2 3">I5</strain>
        <strain evidence="1 4">I71</strain>
    </source>
</reference>
<sequence length="114" mass="12938">MSEKQVKLLRLKCNETDDDDKDELFMFCNGSRFWPPSGIFSMTKDVEIGMSFVKDFGGDQNIRFSLRDDESPLGSDSLGWVDIPVFKPPGEYAQNFEGGDGGSYTLTYKIREFV</sequence>
<dbReference type="Proteomes" id="UP000305222">
    <property type="component" value="Unassembled WGS sequence"/>
</dbReference>
<evidence type="ECO:0000313" key="1">
    <source>
        <dbReference type="EMBL" id="TKH08363.1"/>
    </source>
</evidence>
<dbReference type="EMBL" id="SZOM01000472">
    <property type="protein sequence ID" value="TKH08363.1"/>
    <property type="molecule type" value="Genomic_DNA"/>
</dbReference>
<comment type="caution">
    <text evidence="1">The sequence shown here is derived from an EMBL/GenBank/DDBJ whole genome shotgun (WGS) entry which is preliminary data.</text>
</comment>
<evidence type="ECO:0000313" key="4">
    <source>
        <dbReference type="Proteomes" id="UP000306037"/>
    </source>
</evidence>